<name>A0A1Y2BE96_9TREE</name>
<dbReference type="Pfam" id="PF09729">
    <property type="entry name" value="Gti1_Pac2"/>
    <property type="match status" value="1"/>
</dbReference>
<dbReference type="Proteomes" id="UP000193986">
    <property type="component" value="Unassembled WGS sequence"/>
</dbReference>
<evidence type="ECO:0000313" key="3">
    <source>
        <dbReference type="Proteomes" id="UP000193986"/>
    </source>
</evidence>
<feature type="region of interest" description="Disordered" evidence="1">
    <location>
        <begin position="481"/>
        <end position="522"/>
    </location>
</feature>
<gene>
    <name evidence="2" type="ORF">BCR39DRAFT_504014</name>
</gene>
<evidence type="ECO:0000256" key="1">
    <source>
        <dbReference type="SAM" id="MobiDB-lite"/>
    </source>
</evidence>
<dbReference type="InParanoid" id="A0A1Y2BE96"/>
<feature type="compositionally biased region" description="Low complexity" evidence="1">
    <location>
        <begin position="381"/>
        <end position="396"/>
    </location>
</feature>
<dbReference type="PANTHER" id="PTHR28027">
    <property type="entry name" value="TRANSCRIPTIONAL REGULATOR MIT1"/>
    <property type="match status" value="1"/>
</dbReference>
<dbReference type="AlphaFoldDB" id="A0A1Y2BE96"/>
<organism evidence="2 3">
    <name type="scientific">Naematelia encephala</name>
    <dbReference type="NCBI Taxonomy" id="71784"/>
    <lineage>
        <taxon>Eukaryota</taxon>
        <taxon>Fungi</taxon>
        <taxon>Dikarya</taxon>
        <taxon>Basidiomycota</taxon>
        <taxon>Agaricomycotina</taxon>
        <taxon>Tremellomycetes</taxon>
        <taxon>Tremellales</taxon>
        <taxon>Naemateliaceae</taxon>
        <taxon>Naematelia</taxon>
    </lineage>
</organism>
<accession>A0A1Y2BE96</accession>
<comment type="caution">
    <text evidence="2">The sequence shown here is derived from an EMBL/GenBank/DDBJ whole genome shotgun (WGS) entry which is preliminary data.</text>
</comment>
<feature type="compositionally biased region" description="Polar residues" evidence="1">
    <location>
        <begin position="481"/>
        <end position="501"/>
    </location>
</feature>
<protein>
    <submittedName>
        <fullName evidence="2">Gti1/Pac2 family-domain-containing protein</fullName>
    </submittedName>
</protein>
<feature type="region of interest" description="Disordered" evidence="1">
    <location>
        <begin position="198"/>
        <end position="347"/>
    </location>
</feature>
<dbReference type="OrthoDB" id="5572844at2759"/>
<keyword evidence="3" id="KW-1185">Reference proteome</keyword>
<proteinExistence type="predicted"/>
<reference evidence="2 3" key="1">
    <citation type="submission" date="2016-07" db="EMBL/GenBank/DDBJ databases">
        <title>Pervasive Adenine N6-methylation of Active Genes in Fungi.</title>
        <authorList>
            <consortium name="DOE Joint Genome Institute"/>
            <person name="Mondo S.J."/>
            <person name="Dannebaum R.O."/>
            <person name="Kuo R.C."/>
            <person name="Labutti K."/>
            <person name="Haridas S."/>
            <person name="Kuo A."/>
            <person name="Salamov A."/>
            <person name="Ahrendt S.R."/>
            <person name="Lipzen A."/>
            <person name="Sullivan W."/>
            <person name="Andreopoulos W.B."/>
            <person name="Clum A."/>
            <person name="Lindquist E."/>
            <person name="Daum C."/>
            <person name="Ramamoorthy G.K."/>
            <person name="Gryganskyi A."/>
            <person name="Culley D."/>
            <person name="Magnuson J.K."/>
            <person name="James T.Y."/>
            <person name="O'Malley M.A."/>
            <person name="Stajich J.E."/>
            <person name="Spatafora J.W."/>
            <person name="Visel A."/>
            <person name="Grigoriev I.V."/>
        </authorList>
    </citation>
    <scope>NUCLEOTIDE SEQUENCE [LARGE SCALE GENOMIC DNA]</scope>
    <source>
        <strain evidence="2 3">68-887.2</strain>
    </source>
</reference>
<feature type="region of interest" description="Disordered" evidence="1">
    <location>
        <begin position="371"/>
        <end position="414"/>
    </location>
</feature>
<dbReference type="InterPro" id="IPR018608">
    <property type="entry name" value="Gti1/Pac2"/>
</dbReference>
<feature type="region of interest" description="Disordered" evidence="1">
    <location>
        <begin position="86"/>
        <end position="122"/>
    </location>
</feature>
<dbReference type="EMBL" id="MCFC01000007">
    <property type="protein sequence ID" value="ORY33026.1"/>
    <property type="molecule type" value="Genomic_DNA"/>
</dbReference>
<evidence type="ECO:0000313" key="2">
    <source>
        <dbReference type="EMBL" id="ORY33026.1"/>
    </source>
</evidence>
<dbReference type="PANTHER" id="PTHR28027:SF1">
    <property type="entry name" value="CAMP INDEPENDENT REGULATORY PROTEIN (AFU_ORTHOLOGUE AFUA_3G09640)"/>
    <property type="match status" value="1"/>
</dbReference>
<dbReference type="GO" id="GO:0003677">
    <property type="term" value="F:DNA binding"/>
    <property type="evidence" value="ECO:0007669"/>
    <property type="project" value="TreeGrafter"/>
</dbReference>
<sequence length="522" mass="56014">MSVYASSSTQQPAAICALKSPADAIHILEAVRLGLVPRVTRRLTGHERSMIRPGTVWVWEEEETNMRRWTDGRRWGASRVGGGGFLVYTESSDSHSPPPRNDSPHHAYPNYNAPPGHYSNPKQAESLVKQTYSTTMTHPVTAKFKKFHVVAYSSKHNPQGDAHNPLPLPHQLPLLANLKIPPGIWPEWEHRREEVYAGRRRDGPGPQSAPVTAFPSPEAHAYRHPTSPGGHEAYPYPGPGAGRQAPFYPGRPDPYMGRHMSQPPAYPPNERYHPYYTNGPRPGGGGLGGGGGGGGSGVAPGGAGGRIPSEPYYRDRDPSPSHPYGQPYPSNQYPSDPYAASNNGMYNPRTREYYLDEAPPLQQAAIKRSPEINTRPPPLPNTNSNINVNGNSTSTSERNSNGTLQPPAGPMMPDPTVAGRSPKMSIGSNLLNPDSVTSGGLTLPPLRMTIDERTTKVNNSAGVGVGIGEMSETTPISVSVSVSGKMSPRSPSGGSVASTGMSLGMGSEDRRQLGELGYKVAV</sequence>
<feature type="compositionally biased region" description="Polar residues" evidence="1">
    <location>
        <begin position="328"/>
        <end position="345"/>
    </location>
</feature>
<feature type="compositionally biased region" description="Gly residues" evidence="1">
    <location>
        <begin position="281"/>
        <end position="305"/>
    </location>
</feature>